<name>A0A382VSL3_9ZZZZ</name>
<dbReference type="EMBL" id="UINC01154302">
    <property type="protein sequence ID" value="SVD49507.1"/>
    <property type="molecule type" value="Genomic_DNA"/>
</dbReference>
<proteinExistence type="predicted"/>
<evidence type="ECO:0000313" key="1">
    <source>
        <dbReference type="EMBL" id="SVD49507.1"/>
    </source>
</evidence>
<protein>
    <submittedName>
        <fullName evidence="1">Uncharacterized protein</fullName>
    </submittedName>
</protein>
<dbReference type="PROSITE" id="PS51257">
    <property type="entry name" value="PROKAR_LIPOPROTEIN"/>
    <property type="match status" value="1"/>
</dbReference>
<dbReference type="AlphaFoldDB" id="A0A382VSL3"/>
<reference evidence="1" key="1">
    <citation type="submission" date="2018-05" db="EMBL/GenBank/DDBJ databases">
        <authorList>
            <person name="Lanie J.A."/>
            <person name="Ng W.-L."/>
            <person name="Kazmierczak K.M."/>
            <person name="Andrzejewski T.M."/>
            <person name="Davidsen T.M."/>
            <person name="Wayne K.J."/>
            <person name="Tettelin H."/>
            <person name="Glass J.I."/>
            <person name="Rusch D."/>
            <person name="Podicherti R."/>
            <person name="Tsui H.-C.T."/>
            <person name="Winkler M.E."/>
        </authorList>
    </citation>
    <scope>NUCLEOTIDE SEQUENCE</scope>
</reference>
<organism evidence="1">
    <name type="scientific">marine metagenome</name>
    <dbReference type="NCBI Taxonomy" id="408172"/>
    <lineage>
        <taxon>unclassified sequences</taxon>
        <taxon>metagenomes</taxon>
        <taxon>ecological metagenomes</taxon>
    </lineage>
</organism>
<accession>A0A382VSL3</accession>
<sequence>MNKILIVLTSIILMGCSVTNPKLSFGKKCVEKGDQVHYSYVWIYDKNAGLVADEITCELIDKK</sequence>
<gene>
    <name evidence="1" type="ORF">METZ01_LOCUS402361</name>
</gene>